<dbReference type="Proteomes" id="UP001165960">
    <property type="component" value="Unassembled WGS sequence"/>
</dbReference>
<reference evidence="1" key="1">
    <citation type="submission" date="2022-04" db="EMBL/GenBank/DDBJ databases">
        <title>Genome of the entomopathogenic fungus Entomophthora muscae.</title>
        <authorList>
            <person name="Elya C."/>
            <person name="Lovett B.R."/>
            <person name="Lee E."/>
            <person name="Macias A.M."/>
            <person name="Hajek A.E."/>
            <person name="De Bivort B.L."/>
            <person name="Kasson M.T."/>
            <person name="De Fine Licht H.H."/>
            <person name="Stajich J.E."/>
        </authorList>
    </citation>
    <scope>NUCLEOTIDE SEQUENCE</scope>
    <source>
        <strain evidence="1">Berkeley</strain>
    </source>
</reference>
<protein>
    <submittedName>
        <fullName evidence="1">Uncharacterized protein</fullName>
    </submittedName>
</protein>
<sequence>MFFVPLLATIFLGMVPDKSESYKGSCIIDAANDRFDENHMLRLVNAERKKVHVQPLTFNSKLKAAAQCHSAYQARNKHMSHDGFKRSSVGPRVKKKGYFFRSCAENVAFNQRSVEEVVEAWMNSPGHRRNILSPKYKEFGAGMVSYYWTQNFGKHR</sequence>
<comment type="caution">
    <text evidence="1">The sequence shown here is derived from an EMBL/GenBank/DDBJ whole genome shotgun (WGS) entry which is preliminary data.</text>
</comment>
<name>A0ACC2RDI4_9FUNG</name>
<gene>
    <name evidence="1" type="ORF">DSO57_1038273</name>
</gene>
<accession>A0ACC2RDI4</accession>
<proteinExistence type="predicted"/>
<organism evidence="1 2">
    <name type="scientific">Entomophthora muscae</name>
    <dbReference type="NCBI Taxonomy" id="34485"/>
    <lineage>
        <taxon>Eukaryota</taxon>
        <taxon>Fungi</taxon>
        <taxon>Fungi incertae sedis</taxon>
        <taxon>Zoopagomycota</taxon>
        <taxon>Entomophthoromycotina</taxon>
        <taxon>Entomophthoromycetes</taxon>
        <taxon>Entomophthorales</taxon>
        <taxon>Entomophthoraceae</taxon>
        <taxon>Entomophthora</taxon>
    </lineage>
</organism>
<dbReference type="EMBL" id="QTSX02007569">
    <property type="protein sequence ID" value="KAJ9048114.1"/>
    <property type="molecule type" value="Genomic_DNA"/>
</dbReference>
<evidence type="ECO:0000313" key="1">
    <source>
        <dbReference type="EMBL" id="KAJ9048114.1"/>
    </source>
</evidence>
<keyword evidence="2" id="KW-1185">Reference proteome</keyword>
<evidence type="ECO:0000313" key="2">
    <source>
        <dbReference type="Proteomes" id="UP001165960"/>
    </source>
</evidence>